<dbReference type="Gene3D" id="3.10.180.10">
    <property type="entry name" value="2,3-Dihydroxybiphenyl 1,2-Dioxygenase, domain 1"/>
    <property type="match status" value="1"/>
</dbReference>
<protein>
    <submittedName>
        <fullName evidence="3">VOC family protein</fullName>
    </submittedName>
</protein>
<dbReference type="PROSITE" id="PS51819">
    <property type="entry name" value="VOC"/>
    <property type="match status" value="1"/>
</dbReference>
<dbReference type="InterPro" id="IPR037478">
    <property type="entry name" value="YwkD-like_dom"/>
</dbReference>
<dbReference type="AlphaFoldDB" id="A0A926CYK9"/>
<proteinExistence type="predicted"/>
<feature type="domain" description="VOC" evidence="2">
    <location>
        <begin position="5"/>
        <end position="127"/>
    </location>
</feature>
<dbReference type="PANTHER" id="PTHR36113:SF6">
    <property type="entry name" value="FOSFOMYCIN RESISTANCE PROTEIN FOSX"/>
    <property type="match status" value="1"/>
</dbReference>
<dbReference type="Pfam" id="PF00903">
    <property type="entry name" value="Glyoxalase"/>
    <property type="match status" value="1"/>
</dbReference>
<dbReference type="InterPro" id="IPR037523">
    <property type="entry name" value="VOC_core"/>
</dbReference>
<dbReference type="EMBL" id="JACRSO010000001">
    <property type="protein sequence ID" value="MBC8528087.1"/>
    <property type="molecule type" value="Genomic_DNA"/>
</dbReference>
<evidence type="ECO:0000313" key="3">
    <source>
        <dbReference type="EMBL" id="MBC8528087.1"/>
    </source>
</evidence>
<dbReference type="SUPFAM" id="SSF54593">
    <property type="entry name" value="Glyoxalase/Bleomycin resistance protein/Dihydroxybiphenyl dioxygenase"/>
    <property type="match status" value="1"/>
</dbReference>
<dbReference type="GO" id="GO:0046872">
    <property type="term" value="F:metal ion binding"/>
    <property type="evidence" value="ECO:0007669"/>
    <property type="project" value="UniProtKB-KW"/>
</dbReference>
<evidence type="ECO:0000313" key="4">
    <source>
        <dbReference type="Proteomes" id="UP000654279"/>
    </source>
</evidence>
<dbReference type="CDD" id="cd08352">
    <property type="entry name" value="VOC_Bs_YwkD_like"/>
    <property type="match status" value="1"/>
</dbReference>
<evidence type="ECO:0000256" key="1">
    <source>
        <dbReference type="ARBA" id="ARBA00022723"/>
    </source>
</evidence>
<dbReference type="PANTHER" id="PTHR36113">
    <property type="entry name" value="LYASE, PUTATIVE-RELATED-RELATED"/>
    <property type="match status" value="1"/>
</dbReference>
<name>A0A926CYK9_9FIRM</name>
<dbReference type="InterPro" id="IPR004360">
    <property type="entry name" value="Glyas_Fos-R_dOase_dom"/>
</dbReference>
<gene>
    <name evidence="3" type="ORF">H8699_01365</name>
</gene>
<keyword evidence="4" id="KW-1185">Reference proteome</keyword>
<dbReference type="Proteomes" id="UP000654279">
    <property type="component" value="Unassembled WGS sequence"/>
</dbReference>
<keyword evidence="1" id="KW-0479">Metal-binding</keyword>
<accession>A0A926CYK9</accession>
<dbReference type="RefSeq" id="WP_249284141.1">
    <property type="nucleotide sequence ID" value="NZ_JACRSO010000001.1"/>
</dbReference>
<evidence type="ECO:0000259" key="2">
    <source>
        <dbReference type="PROSITE" id="PS51819"/>
    </source>
</evidence>
<comment type="caution">
    <text evidence="3">The sequence shown here is derived from an EMBL/GenBank/DDBJ whole genome shotgun (WGS) entry which is preliminary data.</text>
</comment>
<sequence length="127" mass="14393">MLFEGVHHVAIIASDYQASRHFYVDLLGFEVLGEHYQKGRDSYKLDLRAGNCAIELFAFPKAPPRPTYPEARGLRHLCFCVRDVAQTVKELSAKGICCEPVREDEYSGGRFTFFMDPDGLPLEIHEA</sequence>
<organism evidence="3 4">
    <name type="scientific">Luoshenia tenuis</name>
    <dbReference type="NCBI Taxonomy" id="2763654"/>
    <lineage>
        <taxon>Bacteria</taxon>
        <taxon>Bacillati</taxon>
        <taxon>Bacillota</taxon>
        <taxon>Clostridia</taxon>
        <taxon>Christensenellales</taxon>
        <taxon>Christensenellaceae</taxon>
        <taxon>Luoshenia</taxon>
    </lineage>
</organism>
<dbReference type="InterPro" id="IPR029068">
    <property type="entry name" value="Glyas_Bleomycin-R_OHBP_Dase"/>
</dbReference>
<reference evidence="3" key="1">
    <citation type="submission" date="2020-08" db="EMBL/GenBank/DDBJ databases">
        <title>Genome public.</title>
        <authorList>
            <person name="Liu C."/>
            <person name="Sun Q."/>
        </authorList>
    </citation>
    <scope>NUCLEOTIDE SEQUENCE</scope>
    <source>
        <strain evidence="3">NSJ-44</strain>
    </source>
</reference>
<dbReference type="InterPro" id="IPR051332">
    <property type="entry name" value="Fosfomycin_Res_Enzymes"/>
</dbReference>